<evidence type="ECO:0000256" key="1">
    <source>
        <dbReference type="ARBA" id="ARBA00012452"/>
    </source>
</evidence>
<evidence type="ECO:0000313" key="7">
    <source>
        <dbReference type="Proteomes" id="UP000596079"/>
    </source>
</evidence>
<dbReference type="RefSeq" id="WP_200229284.1">
    <property type="nucleotide sequence ID" value="NZ_CP060811.1"/>
</dbReference>
<name>A0A7T7WHU2_9GAMM</name>
<dbReference type="Pfam" id="PF02798">
    <property type="entry name" value="GST_N"/>
    <property type="match status" value="1"/>
</dbReference>
<dbReference type="PANTHER" id="PTHR44051:SF9">
    <property type="entry name" value="GLUTATHIONE S-TRANSFERASE 1"/>
    <property type="match status" value="1"/>
</dbReference>
<dbReference type="Gene3D" id="3.40.30.10">
    <property type="entry name" value="Glutaredoxin"/>
    <property type="match status" value="1"/>
</dbReference>
<sequence>MRVLHHLEQSRSFRIMWALEELELDYKIKYYKRLPNYSAPPALKQVHPLGKAPILEDQNLVLAESAAILEYLQETYDSTHQFQPISAENKAQYRYWMHYAEGSLMPLLVMQLVMTKVPEQVPFLVRPVAKTICEGVKKQFVQSRLKDHIQFLEDHLSQHEYFAGRFSFADIQMSFPLEAMQSRTGKSYPAIQAYLERISHRAAYFRALSKEQALKS</sequence>
<evidence type="ECO:0000256" key="4">
    <source>
        <dbReference type="RuleBase" id="RU003494"/>
    </source>
</evidence>
<dbReference type="EMBL" id="CP060811">
    <property type="protein sequence ID" value="QQN87996.1"/>
    <property type="molecule type" value="Genomic_DNA"/>
</dbReference>
<evidence type="ECO:0000256" key="2">
    <source>
        <dbReference type="ARBA" id="ARBA00022679"/>
    </source>
</evidence>
<evidence type="ECO:0000256" key="3">
    <source>
        <dbReference type="ARBA" id="ARBA00047960"/>
    </source>
</evidence>
<dbReference type="SFLD" id="SFLDS00019">
    <property type="entry name" value="Glutathione_Transferase_(cytos"/>
    <property type="match status" value="1"/>
</dbReference>
<dbReference type="SUPFAM" id="SSF52833">
    <property type="entry name" value="Thioredoxin-like"/>
    <property type="match status" value="1"/>
</dbReference>
<dbReference type="SFLD" id="SFLDG01150">
    <property type="entry name" value="Main.1:_Beta-like"/>
    <property type="match status" value="1"/>
</dbReference>
<evidence type="ECO:0000313" key="6">
    <source>
        <dbReference type="EMBL" id="QQN87996.1"/>
    </source>
</evidence>
<dbReference type="InterPro" id="IPR004046">
    <property type="entry name" value="GST_C"/>
</dbReference>
<dbReference type="CDD" id="cd03046">
    <property type="entry name" value="GST_N_GTT1_like"/>
    <property type="match status" value="1"/>
</dbReference>
<comment type="similarity">
    <text evidence="4">Belongs to the GST superfamily.</text>
</comment>
<reference evidence="6 7" key="1">
    <citation type="submission" date="2020-08" db="EMBL/GenBank/DDBJ databases">
        <title>Emergence of ISAba1-mediated novel tet(X) in Acinetobacter variabilis from a chicken farm.</title>
        <authorList>
            <person name="Peng K."/>
            <person name="Li R."/>
        </authorList>
    </citation>
    <scope>NUCLEOTIDE SEQUENCE [LARGE SCALE GENOMIC DNA]</scope>
    <source>
        <strain evidence="6 7">XM9F202-2</strain>
    </source>
</reference>
<gene>
    <name evidence="6" type="ORF">IAQ69_14395</name>
</gene>
<dbReference type="SUPFAM" id="SSF47616">
    <property type="entry name" value="GST C-terminal domain-like"/>
    <property type="match status" value="1"/>
</dbReference>
<dbReference type="GO" id="GO:0004601">
    <property type="term" value="F:peroxidase activity"/>
    <property type="evidence" value="ECO:0007669"/>
    <property type="project" value="UniProtKB-ARBA"/>
</dbReference>
<dbReference type="SFLD" id="SFLDG00358">
    <property type="entry name" value="Main_(cytGST)"/>
    <property type="match status" value="1"/>
</dbReference>
<dbReference type="PANTHER" id="PTHR44051">
    <property type="entry name" value="GLUTATHIONE S-TRANSFERASE-RELATED"/>
    <property type="match status" value="1"/>
</dbReference>
<dbReference type="InterPro" id="IPR036249">
    <property type="entry name" value="Thioredoxin-like_sf"/>
</dbReference>
<dbReference type="InterPro" id="IPR004045">
    <property type="entry name" value="Glutathione_S-Trfase_N"/>
</dbReference>
<dbReference type="GO" id="GO:0005737">
    <property type="term" value="C:cytoplasm"/>
    <property type="evidence" value="ECO:0007669"/>
    <property type="project" value="UniProtKB-ARBA"/>
</dbReference>
<keyword evidence="2 6" id="KW-0808">Transferase</keyword>
<dbReference type="Gene3D" id="1.20.1050.10">
    <property type="match status" value="1"/>
</dbReference>
<dbReference type="EC" id="2.5.1.18" evidence="1"/>
<dbReference type="GO" id="GO:0004364">
    <property type="term" value="F:glutathione transferase activity"/>
    <property type="evidence" value="ECO:0007669"/>
    <property type="project" value="UniProtKB-EC"/>
</dbReference>
<dbReference type="FunFam" id="3.40.30.10:FF:000156">
    <property type="entry name" value="Glutathione S-transferase 1"/>
    <property type="match status" value="1"/>
</dbReference>
<dbReference type="Proteomes" id="UP000596079">
    <property type="component" value="Chromosome"/>
</dbReference>
<dbReference type="InterPro" id="IPR040079">
    <property type="entry name" value="Glutathione_S-Trfase"/>
</dbReference>
<protein>
    <recommendedName>
        <fullName evidence="1">glutathione transferase</fullName>
        <ecNumber evidence="1">2.5.1.18</ecNumber>
    </recommendedName>
</protein>
<dbReference type="PROSITE" id="PS50404">
    <property type="entry name" value="GST_NTER"/>
    <property type="match status" value="1"/>
</dbReference>
<feature type="domain" description="GST N-terminal" evidence="5">
    <location>
        <begin position="1"/>
        <end position="80"/>
    </location>
</feature>
<dbReference type="Pfam" id="PF00043">
    <property type="entry name" value="GST_C"/>
    <property type="match status" value="1"/>
</dbReference>
<dbReference type="AlphaFoldDB" id="A0A7T7WHU2"/>
<proteinExistence type="inferred from homology"/>
<accession>A0A7T7WHU2</accession>
<dbReference type="CDD" id="cd03189">
    <property type="entry name" value="GST_C_GTT1_like"/>
    <property type="match status" value="1"/>
</dbReference>
<dbReference type="InterPro" id="IPR036282">
    <property type="entry name" value="Glutathione-S-Trfase_C_sf"/>
</dbReference>
<evidence type="ECO:0000259" key="5">
    <source>
        <dbReference type="PROSITE" id="PS50404"/>
    </source>
</evidence>
<comment type="catalytic activity">
    <reaction evidence="3">
        <text>RX + glutathione = an S-substituted glutathione + a halide anion + H(+)</text>
        <dbReference type="Rhea" id="RHEA:16437"/>
        <dbReference type="ChEBI" id="CHEBI:15378"/>
        <dbReference type="ChEBI" id="CHEBI:16042"/>
        <dbReference type="ChEBI" id="CHEBI:17792"/>
        <dbReference type="ChEBI" id="CHEBI:57925"/>
        <dbReference type="ChEBI" id="CHEBI:90779"/>
        <dbReference type="EC" id="2.5.1.18"/>
    </reaction>
</comment>
<organism evidence="6 7">
    <name type="scientific">Acinetobacter variabilis</name>
    <dbReference type="NCBI Taxonomy" id="70346"/>
    <lineage>
        <taxon>Bacteria</taxon>
        <taxon>Pseudomonadati</taxon>
        <taxon>Pseudomonadota</taxon>
        <taxon>Gammaproteobacteria</taxon>
        <taxon>Moraxellales</taxon>
        <taxon>Moraxellaceae</taxon>
        <taxon>Acinetobacter</taxon>
    </lineage>
</organism>